<dbReference type="InterPro" id="IPR001849">
    <property type="entry name" value="PH_domain"/>
</dbReference>
<dbReference type="Pfam" id="PF00621">
    <property type="entry name" value="RhoGEF"/>
    <property type="match status" value="1"/>
</dbReference>
<dbReference type="GO" id="GO:0005085">
    <property type="term" value="F:guanyl-nucleotide exchange factor activity"/>
    <property type="evidence" value="ECO:0007669"/>
    <property type="project" value="InterPro"/>
</dbReference>
<feature type="region of interest" description="Disordered" evidence="1">
    <location>
        <begin position="616"/>
        <end position="673"/>
    </location>
</feature>
<feature type="region of interest" description="Disordered" evidence="1">
    <location>
        <begin position="463"/>
        <end position="483"/>
    </location>
</feature>
<dbReference type="PANTHER" id="PTHR45818:SF3">
    <property type="entry name" value="PROTEIN VAV"/>
    <property type="match status" value="1"/>
</dbReference>
<protein>
    <recommendedName>
        <fullName evidence="2">DH domain-containing protein</fullName>
    </recommendedName>
</protein>
<evidence type="ECO:0000313" key="3">
    <source>
        <dbReference type="EMBL" id="KZP00202.1"/>
    </source>
</evidence>
<reference evidence="3 4" key="1">
    <citation type="journal article" date="2016" name="Mol. Biol. Evol.">
        <title>Comparative Genomics of Early-Diverging Mushroom-Forming Fungi Provides Insights into the Origins of Lignocellulose Decay Capabilities.</title>
        <authorList>
            <person name="Nagy L.G."/>
            <person name="Riley R."/>
            <person name="Tritt A."/>
            <person name="Adam C."/>
            <person name="Daum C."/>
            <person name="Floudas D."/>
            <person name="Sun H."/>
            <person name="Yadav J.S."/>
            <person name="Pangilinan J."/>
            <person name="Larsson K.H."/>
            <person name="Matsuura K."/>
            <person name="Barry K."/>
            <person name="Labutti K."/>
            <person name="Kuo R."/>
            <person name="Ohm R.A."/>
            <person name="Bhattacharya S.S."/>
            <person name="Shirouzu T."/>
            <person name="Yoshinaga Y."/>
            <person name="Martin F.M."/>
            <person name="Grigoriev I.V."/>
            <person name="Hibbett D.S."/>
        </authorList>
    </citation>
    <scope>NUCLEOTIDE SEQUENCE [LARGE SCALE GENOMIC DNA]</scope>
    <source>
        <strain evidence="3 4">TUFC12733</strain>
    </source>
</reference>
<dbReference type="PANTHER" id="PTHR45818">
    <property type="entry name" value="PROTEIN VAV"/>
    <property type="match status" value="1"/>
</dbReference>
<feature type="compositionally biased region" description="Polar residues" evidence="1">
    <location>
        <begin position="26"/>
        <end position="38"/>
    </location>
</feature>
<feature type="compositionally biased region" description="Polar residues" evidence="1">
    <location>
        <begin position="556"/>
        <end position="566"/>
    </location>
</feature>
<dbReference type="Gene3D" id="2.30.29.30">
    <property type="entry name" value="Pleckstrin-homology domain (PH domain)/Phosphotyrosine-binding domain (PTB)"/>
    <property type="match status" value="1"/>
</dbReference>
<proteinExistence type="predicted"/>
<dbReference type="Pfam" id="PF00169">
    <property type="entry name" value="PH"/>
    <property type="match status" value="1"/>
</dbReference>
<dbReference type="SUPFAM" id="SSF50729">
    <property type="entry name" value="PH domain-like"/>
    <property type="match status" value="1"/>
</dbReference>
<feature type="compositionally biased region" description="Low complexity" evidence="1">
    <location>
        <begin position="589"/>
        <end position="603"/>
    </location>
</feature>
<feature type="compositionally biased region" description="Low complexity" evidence="1">
    <location>
        <begin position="638"/>
        <end position="647"/>
    </location>
</feature>
<feature type="domain" description="DH" evidence="2">
    <location>
        <begin position="57"/>
        <end position="128"/>
    </location>
</feature>
<dbReference type="InterPro" id="IPR011993">
    <property type="entry name" value="PH-like_dom_sf"/>
</dbReference>
<dbReference type="InterPro" id="IPR000219">
    <property type="entry name" value="DH_dom"/>
</dbReference>
<evidence type="ECO:0000256" key="1">
    <source>
        <dbReference type="SAM" id="MobiDB-lite"/>
    </source>
</evidence>
<organism evidence="3 4">
    <name type="scientific">Calocera viscosa (strain TUFC12733)</name>
    <dbReference type="NCBI Taxonomy" id="1330018"/>
    <lineage>
        <taxon>Eukaryota</taxon>
        <taxon>Fungi</taxon>
        <taxon>Dikarya</taxon>
        <taxon>Basidiomycota</taxon>
        <taxon>Agaricomycotina</taxon>
        <taxon>Dacrymycetes</taxon>
        <taxon>Dacrymycetales</taxon>
        <taxon>Dacrymycetaceae</taxon>
        <taxon>Calocera</taxon>
    </lineage>
</organism>
<dbReference type="AlphaFoldDB" id="A0A167QSY1"/>
<dbReference type="CDD" id="cd00821">
    <property type="entry name" value="PH"/>
    <property type="match status" value="1"/>
</dbReference>
<feature type="compositionally biased region" description="Pro residues" evidence="1">
    <location>
        <begin position="567"/>
        <end position="584"/>
    </location>
</feature>
<keyword evidence="4" id="KW-1185">Reference proteome</keyword>
<dbReference type="Proteomes" id="UP000076738">
    <property type="component" value="Unassembled WGS sequence"/>
</dbReference>
<feature type="region of interest" description="Disordered" evidence="1">
    <location>
        <begin position="556"/>
        <end position="603"/>
    </location>
</feature>
<dbReference type="Gene3D" id="1.20.900.10">
    <property type="entry name" value="Dbl homology (DH) domain"/>
    <property type="match status" value="1"/>
</dbReference>
<evidence type="ECO:0000259" key="2">
    <source>
        <dbReference type="PROSITE" id="PS50010"/>
    </source>
</evidence>
<sequence length="724" mass="78051">MAALEKLSTRMGAEWKVWERKCMSMAPNSASSAGSMEVTSRPPSPTLGGESDRERGRPSKKRLSLHDLLIEPVQRICRYPLLLAKLLPPEMRHSHGTNGMYVNEERGVKELRAAYSVMREIVSRVDEARERHERELRGERIAVRVEGPQITESLMLSLGPPLLVGALDVLVLPRSFALPTSSSNASLTTVSTVTTITPMSFAAPATFSTSPGVVGPSAMTPNLPSKVRYLGAFLYQGCLLLVKPKKGNSYEARHWLELASCEMAETTSDDPPLLNSFCLTKDDKNFYFAVSCPQEKAIWLPTIAQAIAQEHALGDGALPSVFRDPEDEDMTTPILMQPPALLPHSQSSSCSSSSATSPVSFAPMAGALTLRRPTQQQRQVVDRCLADVYSESCLAARAGAALFPDSGANAPTGFGRIMHRDSLLLSSGAASDRENSPAPTEKKRRRMSTRSFTGLSASETFTVEESALTSVPEDVQDEGTPTITHRRQRTYSYTMSSVRDALHVGRARPASVQNILHLQTTGLSEPEQPRSSSTSKANLTRSASIIAFLSARQRTKSAPVTLSVSSPPEPMPTSPLNNRPPPVDTTPVASSSDPSPNSDPASAIEFSATGRFRDRVESFPGSAEGGSQEGILSDMTDPSASEESAIAPPSPPEIAQRAEVRSPSNEPESLMLPAKMAPVDMTRLIPGYAKSTVPTPALTSAPSTLRRKNTGSFFMRFNPFASAT</sequence>
<feature type="region of interest" description="Disordered" evidence="1">
    <location>
        <begin position="26"/>
        <end position="61"/>
    </location>
</feature>
<dbReference type="OrthoDB" id="1716625at2759"/>
<gene>
    <name evidence="3" type="ORF">CALVIDRAFT_324632</name>
</gene>
<dbReference type="STRING" id="1330018.A0A167QSY1"/>
<dbReference type="EMBL" id="KV417270">
    <property type="protein sequence ID" value="KZP00202.1"/>
    <property type="molecule type" value="Genomic_DNA"/>
</dbReference>
<accession>A0A167QSY1</accession>
<dbReference type="InterPro" id="IPR035899">
    <property type="entry name" value="DBL_dom_sf"/>
</dbReference>
<dbReference type="PROSITE" id="PS50010">
    <property type="entry name" value="DH_2"/>
    <property type="match status" value="1"/>
</dbReference>
<name>A0A167QSY1_CALVF</name>
<feature type="region of interest" description="Disordered" evidence="1">
    <location>
        <begin position="426"/>
        <end position="451"/>
    </location>
</feature>
<evidence type="ECO:0000313" key="4">
    <source>
        <dbReference type="Proteomes" id="UP000076738"/>
    </source>
</evidence>
<dbReference type="GO" id="GO:0005737">
    <property type="term" value="C:cytoplasm"/>
    <property type="evidence" value="ECO:0007669"/>
    <property type="project" value="TreeGrafter"/>
</dbReference>
<dbReference type="SUPFAM" id="SSF48065">
    <property type="entry name" value="DBL homology domain (DH-domain)"/>
    <property type="match status" value="1"/>
</dbReference>